<proteinExistence type="inferred from homology"/>
<dbReference type="EC" id="1.8.98.1" evidence="11"/>
<dbReference type="GeneID" id="8983969"/>
<dbReference type="Pfam" id="PF02754">
    <property type="entry name" value="CCG"/>
    <property type="match status" value="2"/>
</dbReference>
<dbReference type="STRING" id="547558.Mmah_1786"/>
<dbReference type="Gene3D" id="1.20.1050.140">
    <property type="match status" value="1"/>
</dbReference>
<keyword evidence="12" id="KW-1185">Reference proteome</keyword>
<dbReference type="GO" id="GO:0051539">
    <property type="term" value="F:4 iron, 4 sulfur cluster binding"/>
    <property type="evidence" value="ECO:0007669"/>
    <property type="project" value="UniProtKB-KW"/>
</dbReference>
<dbReference type="OrthoDB" id="144689at2157"/>
<dbReference type="GO" id="GO:0046872">
    <property type="term" value="F:metal ion binding"/>
    <property type="evidence" value="ECO:0007669"/>
    <property type="project" value="UniProtKB-KW"/>
</dbReference>
<keyword evidence="6" id="KW-0484">Methanogenesis</keyword>
<dbReference type="EMBL" id="CP001994">
    <property type="protein sequence ID" value="ADE37281.1"/>
    <property type="molecule type" value="Genomic_DNA"/>
</dbReference>
<keyword evidence="8" id="KW-0408">Iron</keyword>
<dbReference type="InterPro" id="IPR004017">
    <property type="entry name" value="Cys_rich_dom"/>
</dbReference>
<accession>D5E7Z3</accession>
<keyword evidence="5" id="KW-0479">Metal-binding</keyword>
<evidence type="ECO:0000256" key="5">
    <source>
        <dbReference type="ARBA" id="ARBA00022723"/>
    </source>
</evidence>
<evidence type="ECO:0000256" key="6">
    <source>
        <dbReference type="ARBA" id="ARBA00022994"/>
    </source>
</evidence>
<dbReference type="InterPro" id="IPR017678">
    <property type="entry name" value="CoB/CoM_hetero-S_Rdtase_bsu"/>
</dbReference>
<comment type="pathway">
    <text evidence="2">Cofactor metabolism; coenzyme M-coenzyme B heterodisulfide reduction; coenzyme B and coenzyme M from coenzyme M-coenzyme B heterodisulfide: step 1/1.</text>
</comment>
<comment type="similarity">
    <text evidence="3">Belongs to the HdrB family.</text>
</comment>
<organism evidence="11 12">
    <name type="scientific">Methanohalophilus mahii (strain ATCC 35705 / DSM 5219 / SLP)</name>
    <dbReference type="NCBI Taxonomy" id="547558"/>
    <lineage>
        <taxon>Archaea</taxon>
        <taxon>Methanobacteriati</taxon>
        <taxon>Methanobacteriota</taxon>
        <taxon>Stenosarchaea group</taxon>
        <taxon>Methanomicrobia</taxon>
        <taxon>Methanosarcinales</taxon>
        <taxon>Methanosarcinaceae</taxon>
        <taxon>Methanohalophilus</taxon>
    </lineage>
</organism>
<dbReference type="SMR" id="D5E7Z3"/>
<evidence type="ECO:0000256" key="9">
    <source>
        <dbReference type="ARBA" id="ARBA00023014"/>
    </source>
</evidence>
<dbReference type="AlphaFoldDB" id="D5E7Z3"/>
<dbReference type="PANTHER" id="PTHR42947">
    <property type="entry name" value="COB--COM HETERODISULFIDE REDUCTASE SUBUNIT B 1"/>
    <property type="match status" value="1"/>
</dbReference>
<keyword evidence="7 11" id="KW-0560">Oxidoreductase</keyword>
<sequence>MMKISLFLGCLVPNRYPGIEKATGICLESLGIDWKELEGASCCPAPGVFRSFDEPTWLALASRNITLSETDERDVLTICNGCYGSLADANLKLKNNPVLKEQTNSHLSQIGRHFDGTIDVRHIIEFLYSEIGVQKIKETIVRQLDLKVALHYGCHMLKPSSNRATASVEHPSVFDELVEVLGCTSVDYPDKMECCGAGGGVRSALGETALAITEHKLGKIEGADVDCIVEACPFCHMQFDAGQVSLAEKGREFGIPVIHYSQLLALSLGYSPEDVGINLNEMDCSDFCNLLNELKKD</sequence>
<dbReference type="HOGENOM" id="CLU_052147_1_0_2"/>
<name>D5E7Z3_METMS</name>
<evidence type="ECO:0000256" key="7">
    <source>
        <dbReference type="ARBA" id="ARBA00023002"/>
    </source>
</evidence>
<evidence type="ECO:0000259" key="10">
    <source>
        <dbReference type="Pfam" id="PF02754"/>
    </source>
</evidence>
<dbReference type="KEGG" id="mmh:Mmah_1786"/>
<dbReference type="GO" id="GO:0051912">
    <property type="term" value="F:CoB--CoM heterodisulfide reductase activity"/>
    <property type="evidence" value="ECO:0007669"/>
    <property type="project" value="UniProtKB-EC"/>
</dbReference>
<dbReference type="PANTHER" id="PTHR42947:SF1">
    <property type="entry name" value="COB--COM HETERODISULFIDE REDUCTASE SUBUNIT B 1"/>
    <property type="match status" value="1"/>
</dbReference>
<comment type="cofactor">
    <cofactor evidence="1">
        <name>[4Fe-4S] cluster</name>
        <dbReference type="ChEBI" id="CHEBI:49883"/>
    </cofactor>
</comment>
<evidence type="ECO:0000256" key="2">
    <source>
        <dbReference type="ARBA" id="ARBA00004808"/>
    </source>
</evidence>
<dbReference type="InterPro" id="IPR051278">
    <property type="entry name" value="HdrB/HdrD_reductase"/>
</dbReference>
<dbReference type="NCBIfam" id="TIGR03288">
    <property type="entry name" value="CoB_CoM_SS_B"/>
    <property type="match status" value="1"/>
</dbReference>
<feature type="domain" description="Cysteine-rich" evidence="10">
    <location>
        <begin position="148"/>
        <end position="240"/>
    </location>
</feature>
<evidence type="ECO:0000256" key="1">
    <source>
        <dbReference type="ARBA" id="ARBA00001966"/>
    </source>
</evidence>
<evidence type="ECO:0000256" key="4">
    <source>
        <dbReference type="ARBA" id="ARBA00022485"/>
    </source>
</evidence>
<keyword evidence="9" id="KW-0411">Iron-sulfur</keyword>
<evidence type="ECO:0000313" key="12">
    <source>
        <dbReference type="Proteomes" id="UP000001059"/>
    </source>
</evidence>
<dbReference type="Proteomes" id="UP000001059">
    <property type="component" value="Chromosome"/>
</dbReference>
<reference evidence="11 12" key="1">
    <citation type="submission" date="2010-03" db="EMBL/GenBank/DDBJ databases">
        <title>The complete genome of Methanohalophilus mahii DSM 5219.</title>
        <authorList>
            <consortium name="US DOE Joint Genome Institute (JGI-PGF)"/>
            <person name="Lucas S."/>
            <person name="Copeland A."/>
            <person name="Lapidus A."/>
            <person name="Glavina del Rio T."/>
            <person name="Dalin E."/>
            <person name="Tice H."/>
            <person name="Bruce D."/>
            <person name="Goodwin L."/>
            <person name="Pitluck S."/>
            <person name="Kyrpides N."/>
            <person name="Mavromatis K."/>
            <person name="Ivanova N."/>
            <person name="Lykidis A."/>
            <person name="Saunders E."/>
            <person name="Brettin T."/>
            <person name="Detter J.C."/>
            <person name="Han C."/>
            <person name="Land M."/>
            <person name="Hauser L."/>
            <person name="Markowitz V."/>
            <person name="Cheng J.-F."/>
            <person name="Hugenholtz P."/>
            <person name="Woyke T."/>
            <person name="Wu D."/>
            <person name="Spring S."/>
            <person name="Schneider S."/>
            <person name="Schroeder M."/>
            <person name="Klenk H.-P."/>
            <person name="Eisen J.A."/>
        </authorList>
    </citation>
    <scope>NUCLEOTIDE SEQUENCE [LARGE SCALE GENOMIC DNA]</scope>
    <source>
        <strain evidence="12">ATCC 35705 / DSM 5219 / SLP</strain>
    </source>
</reference>
<evidence type="ECO:0000256" key="3">
    <source>
        <dbReference type="ARBA" id="ARBA00010431"/>
    </source>
</evidence>
<dbReference type="RefSeq" id="WP_013038223.1">
    <property type="nucleotide sequence ID" value="NC_014002.1"/>
</dbReference>
<keyword evidence="4" id="KW-0004">4Fe-4S</keyword>
<evidence type="ECO:0000313" key="11">
    <source>
        <dbReference type="EMBL" id="ADE37281.1"/>
    </source>
</evidence>
<gene>
    <name evidence="11" type="ordered locus">Mmah_1786</name>
</gene>
<protein>
    <submittedName>
        <fullName evidence="11">CoB--CoM heterodisulfide reductase subunit B</fullName>
        <ecNumber evidence="11">1.8.98.1</ecNumber>
    </submittedName>
</protein>
<evidence type="ECO:0000256" key="8">
    <source>
        <dbReference type="ARBA" id="ARBA00023004"/>
    </source>
</evidence>
<feature type="domain" description="Cysteine-rich" evidence="10">
    <location>
        <begin position="5"/>
        <end position="86"/>
    </location>
</feature>
<dbReference type="UniPathway" id="UPA00647">
    <property type="reaction ID" value="UER00700"/>
</dbReference>
<dbReference type="GO" id="GO:0015948">
    <property type="term" value="P:methanogenesis"/>
    <property type="evidence" value="ECO:0007669"/>
    <property type="project" value="UniProtKB-KW"/>
</dbReference>